<organism evidence="1 2">
    <name type="scientific">Candidatus Wolfebacteria bacterium CG_4_10_14_0_8_um_filter_37_11</name>
    <dbReference type="NCBI Taxonomy" id="1975062"/>
    <lineage>
        <taxon>Bacteria</taxon>
        <taxon>Candidatus Wolfeibacteriota</taxon>
    </lineage>
</organism>
<protein>
    <submittedName>
        <fullName evidence="1">Four helix bundle protein</fullName>
    </submittedName>
</protein>
<dbReference type="EMBL" id="PFKZ01000020">
    <property type="protein sequence ID" value="PIY59664.1"/>
    <property type="molecule type" value="Genomic_DNA"/>
</dbReference>
<dbReference type="InterPro" id="IPR036583">
    <property type="entry name" value="23S_rRNA_IVS_sf"/>
</dbReference>
<dbReference type="Gene3D" id="1.20.1440.60">
    <property type="entry name" value="23S rRNA-intervening sequence"/>
    <property type="match status" value="1"/>
</dbReference>
<sequence>MKTEVKNFYDLKVWQDAHRLTLKIYKETKNFPKEEQFGLISQMRRASSSITANIAEGFGRFHYKEKIKFYLQSRGSAVELQNHIFLSQDLDYLTKQKARDLFQQADIVLKELNGLINSINKQLNL</sequence>
<reference evidence="2" key="1">
    <citation type="submission" date="2017-09" db="EMBL/GenBank/DDBJ databases">
        <title>Depth-based differentiation of microbial function through sediment-hosted aquifers and enrichment of novel symbionts in the deep terrestrial subsurface.</title>
        <authorList>
            <person name="Probst A.J."/>
            <person name="Ladd B."/>
            <person name="Jarett J.K."/>
            <person name="Geller-Mcgrath D.E."/>
            <person name="Sieber C.M.K."/>
            <person name="Emerson J.B."/>
            <person name="Anantharaman K."/>
            <person name="Thomas B.C."/>
            <person name="Malmstrom R."/>
            <person name="Stieglmeier M."/>
            <person name="Klingl A."/>
            <person name="Woyke T."/>
            <person name="Ryan C.M."/>
            <person name="Banfield J.F."/>
        </authorList>
    </citation>
    <scope>NUCLEOTIDE SEQUENCE [LARGE SCALE GENOMIC DNA]</scope>
</reference>
<dbReference type="NCBIfam" id="TIGR02436">
    <property type="entry name" value="four helix bundle protein"/>
    <property type="match status" value="1"/>
</dbReference>
<dbReference type="CDD" id="cd16377">
    <property type="entry name" value="23S_rRNA_IVP_like"/>
    <property type="match status" value="1"/>
</dbReference>
<dbReference type="AlphaFoldDB" id="A0A2M7Q9M9"/>
<dbReference type="PANTHER" id="PTHR38471:SF2">
    <property type="entry name" value="FOUR HELIX BUNDLE PROTEIN"/>
    <property type="match status" value="1"/>
</dbReference>
<evidence type="ECO:0000313" key="2">
    <source>
        <dbReference type="Proteomes" id="UP000230363"/>
    </source>
</evidence>
<accession>A0A2M7Q9M9</accession>
<dbReference type="PANTHER" id="PTHR38471">
    <property type="entry name" value="FOUR HELIX BUNDLE PROTEIN"/>
    <property type="match status" value="1"/>
</dbReference>
<comment type="caution">
    <text evidence="1">The sequence shown here is derived from an EMBL/GenBank/DDBJ whole genome shotgun (WGS) entry which is preliminary data.</text>
</comment>
<dbReference type="SUPFAM" id="SSF158446">
    <property type="entry name" value="IVS-encoded protein-like"/>
    <property type="match status" value="1"/>
</dbReference>
<proteinExistence type="predicted"/>
<name>A0A2M7Q9M9_9BACT</name>
<dbReference type="Proteomes" id="UP000230363">
    <property type="component" value="Unassembled WGS sequence"/>
</dbReference>
<dbReference type="InterPro" id="IPR012657">
    <property type="entry name" value="23S_rRNA-intervening_sequence"/>
</dbReference>
<evidence type="ECO:0000313" key="1">
    <source>
        <dbReference type="EMBL" id="PIY59664.1"/>
    </source>
</evidence>
<dbReference type="Pfam" id="PF05635">
    <property type="entry name" value="23S_rRNA_IVP"/>
    <property type="match status" value="1"/>
</dbReference>
<gene>
    <name evidence="1" type="ORF">COY96_00560</name>
</gene>